<dbReference type="AlphaFoldDB" id="A0A316TWU8"/>
<keyword evidence="4" id="KW-0456">Lyase</keyword>
<evidence type="ECO:0000313" key="8">
    <source>
        <dbReference type="Proteomes" id="UP000245942"/>
    </source>
</evidence>
<dbReference type="PANTHER" id="PTHR33337:SF40">
    <property type="entry name" value="CENP-V_GFA DOMAIN-CONTAINING PROTEIN-RELATED"/>
    <property type="match status" value="1"/>
</dbReference>
<sequence>MWRCSASARVTLGRSGSDTRGHIDRGKYQAWSPLPPAPAFVHHTDQTIMPEESKKKEQPSHGWNGPVPSSKGGTDEKEYMFKPPYYWYSDEFEVKWTSNCWCGKVRFQWAGEPVDGKHCHCKGCQRLHGAPFQYCVLFPKLACRMDKECDPTYLSFFSTQRKENQDTHDVPCKVSCRQCRSPLLDEGRNMLMAYPSSFNFPDGNVPPSFSPSCHIFYKEAIIEIDDGVPKWSGHKDTSELMPHASGHHGKVGHGKSGKQARGESHDPDMGNGKPEDGEGQQHNDDEREKKKDNGPLEKDGDDEGGEKQEGDGESGGAGGRKKRKTK</sequence>
<dbReference type="PROSITE" id="PS51891">
    <property type="entry name" value="CENP_V_GFA"/>
    <property type="match status" value="1"/>
</dbReference>
<dbReference type="GO" id="GO:0046872">
    <property type="term" value="F:metal ion binding"/>
    <property type="evidence" value="ECO:0007669"/>
    <property type="project" value="UniProtKB-KW"/>
</dbReference>
<feature type="region of interest" description="Disordered" evidence="5">
    <location>
        <begin position="51"/>
        <end position="75"/>
    </location>
</feature>
<dbReference type="EMBL" id="KZ819340">
    <property type="protein sequence ID" value="PWN17787.1"/>
    <property type="molecule type" value="Genomic_DNA"/>
</dbReference>
<dbReference type="GO" id="GO:0016846">
    <property type="term" value="F:carbon-sulfur lyase activity"/>
    <property type="evidence" value="ECO:0007669"/>
    <property type="project" value="InterPro"/>
</dbReference>
<evidence type="ECO:0000256" key="3">
    <source>
        <dbReference type="ARBA" id="ARBA00022833"/>
    </source>
</evidence>
<feature type="compositionally biased region" description="Basic and acidic residues" evidence="5">
    <location>
        <begin position="260"/>
        <end position="298"/>
    </location>
</feature>
<evidence type="ECO:0000256" key="5">
    <source>
        <dbReference type="SAM" id="MobiDB-lite"/>
    </source>
</evidence>
<evidence type="ECO:0000256" key="4">
    <source>
        <dbReference type="ARBA" id="ARBA00023239"/>
    </source>
</evidence>
<dbReference type="RefSeq" id="XP_025344947.1">
    <property type="nucleotide sequence ID" value="XM_025490535.1"/>
</dbReference>
<proteinExistence type="inferred from homology"/>
<evidence type="ECO:0000313" key="7">
    <source>
        <dbReference type="EMBL" id="PWN17787.1"/>
    </source>
</evidence>
<keyword evidence="8" id="KW-1185">Reference proteome</keyword>
<dbReference type="GeneID" id="37012269"/>
<dbReference type="Proteomes" id="UP000245942">
    <property type="component" value="Unassembled WGS sequence"/>
</dbReference>
<gene>
    <name evidence="7" type="ORF">BCV69DRAFT_253768</name>
</gene>
<evidence type="ECO:0000259" key="6">
    <source>
        <dbReference type="PROSITE" id="PS51891"/>
    </source>
</evidence>
<organism evidence="7 8">
    <name type="scientific">Pseudomicrostroma glucosiphilum</name>
    <dbReference type="NCBI Taxonomy" id="1684307"/>
    <lineage>
        <taxon>Eukaryota</taxon>
        <taxon>Fungi</taxon>
        <taxon>Dikarya</taxon>
        <taxon>Basidiomycota</taxon>
        <taxon>Ustilaginomycotina</taxon>
        <taxon>Exobasidiomycetes</taxon>
        <taxon>Microstromatales</taxon>
        <taxon>Microstromatales incertae sedis</taxon>
        <taxon>Pseudomicrostroma</taxon>
    </lineage>
</organism>
<dbReference type="InterPro" id="IPR011057">
    <property type="entry name" value="Mss4-like_sf"/>
</dbReference>
<reference evidence="7 8" key="1">
    <citation type="journal article" date="2018" name="Mol. Biol. Evol.">
        <title>Broad Genomic Sampling Reveals a Smut Pathogenic Ancestry of the Fungal Clade Ustilaginomycotina.</title>
        <authorList>
            <person name="Kijpornyongpan T."/>
            <person name="Mondo S.J."/>
            <person name="Barry K."/>
            <person name="Sandor L."/>
            <person name="Lee J."/>
            <person name="Lipzen A."/>
            <person name="Pangilinan J."/>
            <person name="LaButti K."/>
            <person name="Hainaut M."/>
            <person name="Henrissat B."/>
            <person name="Grigoriev I.V."/>
            <person name="Spatafora J.W."/>
            <person name="Aime M.C."/>
        </authorList>
    </citation>
    <scope>NUCLEOTIDE SEQUENCE [LARGE SCALE GENOMIC DNA]</scope>
    <source>
        <strain evidence="7 8">MCA 4718</strain>
    </source>
</reference>
<dbReference type="SUPFAM" id="SSF51316">
    <property type="entry name" value="Mss4-like"/>
    <property type="match status" value="1"/>
</dbReference>
<name>A0A316TWU8_9BASI</name>
<comment type="similarity">
    <text evidence="1">Belongs to the Gfa family.</text>
</comment>
<accession>A0A316TWU8</accession>
<evidence type="ECO:0000256" key="1">
    <source>
        <dbReference type="ARBA" id="ARBA00005495"/>
    </source>
</evidence>
<dbReference type="Pfam" id="PF04828">
    <property type="entry name" value="GFA"/>
    <property type="match status" value="1"/>
</dbReference>
<feature type="domain" description="CENP-V/GFA" evidence="6">
    <location>
        <begin position="96"/>
        <end position="232"/>
    </location>
</feature>
<dbReference type="Gene3D" id="3.90.1590.10">
    <property type="entry name" value="glutathione-dependent formaldehyde- activating enzyme (gfa)"/>
    <property type="match status" value="1"/>
</dbReference>
<dbReference type="OrthoDB" id="9970124at2759"/>
<feature type="region of interest" description="Disordered" evidence="5">
    <location>
        <begin position="232"/>
        <end position="326"/>
    </location>
</feature>
<dbReference type="InterPro" id="IPR006913">
    <property type="entry name" value="CENP-V/GFA"/>
</dbReference>
<dbReference type="STRING" id="1684307.A0A316TWU8"/>
<keyword evidence="2" id="KW-0479">Metal-binding</keyword>
<feature type="region of interest" description="Disordered" evidence="5">
    <location>
        <begin position="1"/>
        <end position="35"/>
    </location>
</feature>
<feature type="compositionally biased region" description="Basic residues" evidence="5">
    <location>
        <begin position="245"/>
        <end position="258"/>
    </location>
</feature>
<dbReference type="PANTHER" id="PTHR33337">
    <property type="entry name" value="GFA DOMAIN-CONTAINING PROTEIN"/>
    <property type="match status" value="1"/>
</dbReference>
<protein>
    <recommendedName>
        <fullName evidence="6">CENP-V/GFA domain-containing protein</fullName>
    </recommendedName>
</protein>
<keyword evidence="3" id="KW-0862">Zinc</keyword>
<evidence type="ECO:0000256" key="2">
    <source>
        <dbReference type="ARBA" id="ARBA00022723"/>
    </source>
</evidence>
<feature type="compositionally biased region" description="Basic and acidic residues" evidence="5">
    <location>
        <begin position="17"/>
        <end position="27"/>
    </location>
</feature>